<feature type="disulfide bond" evidence="13">
    <location>
        <begin position="98"/>
        <end position="112"/>
    </location>
</feature>
<dbReference type="InterPro" id="IPR036779">
    <property type="entry name" value="LysM_dom_sf"/>
</dbReference>
<dbReference type="SMART" id="SM00257">
    <property type="entry name" value="LysM"/>
    <property type="match status" value="2"/>
</dbReference>
<dbReference type="InterPro" id="IPR011583">
    <property type="entry name" value="Chitinase_II/V-like_cat"/>
</dbReference>
<dbReference type="PROSITE" id="PS01095">
    <property type="entry name" value="GH18_1"/>
    <property type="match status" value="1"/>
</dbReference>
<comment type="catalytic activity">
    <reaction evidence="1">
        <text>Random endo-hydrolysis of N-acetyl-beta-D-glucosaminide (1-&gt;4)-beta-linkages in chitin and chitodextrins.</text>
        <dbReference type="EC" id="3.2.1.14"/>
    </reaction>
</comment>
<sequence>MLRHAVLATSLVGLWCALVARAQTCSEGSPCTIGCCSKDGGFCGLGPDFCAADKCNAALSLNGSCNQLAECDPGFNPGWGTTWGPTYSATTYCPLNVCCSKFGFCGTTEEFCGTSTVTEPSCSGSSATARTIGYYEGWALSRPCDAMTPEQIPIGAYTHLNYGFMSLDPNTFAVIPESDSEQALLSRFTGLKRLKPGLQTWLSIGGWSFNDPGPTASTFSTLVGSSSAQSAFFSSLISFMQTYGFDGVDIDWEYPTTPDRSGTAADFSNFPTFMASLKGQLNPHGYGLSMTLPSSYWYMRGFDIVSLEASVDWFNVMTYDLHGTWDATDPYIGNFMLAHTNLTEIRQTMDLMWRNSISPSKVVLGIGFYGRSFTASNPSCVQAGCPFSGGGLPGQCTQSEGTLSYTEIERIIASGASVLYDQEAAVKIVTWDSNQWVSFDDAETLAVKLQYANDECLGGTMVWAVSLDMDGSAASALTGTSSSGLFPGSDGSTGNSGDVFVPPSIWTNPSPVQCQPPCTIILPPSPIAPTVINWPPITTEVTQSGGGTSTTVIAVPPFTISSVSFWPVTIASGATNPGTITPIQSIIPPTPVVVTLPGSVTLVPTSSGVYTVGGSPVATPGDAQPGTVAGCTHWYLTQSGDSCSSIASQFGISTTDFTRWNPVVKNDCSNLWLGQDYCVGGPAGAVPTPDPIAGGTPLGCTQWYTAVSGDTCQGIAQKFRLSNSQFYNLNQAVGPNCANGVLLGYNYCVSSSSGAVVGGVQTPSFGPNSHGVTIQPMPTVSFSVPGPPGISFHTGPPNGVTTTTPFAPGVTGANGQEPPPCGIGFCGGGCAILGCGPGCGLGACVIPGGGGGILPPPPIGGGGEDCSQPEEVEECVVTVFPQAQTTKHQPLQTNCETATGCSLTASTSTTTVNAACTPDFSSDLGFGPNFGAIDNSNGIDNAVEITAVAAHYTVTVTFAAGGVAASYFGATATLGVGSADLSSSSPPPASSSPSSPPVGHSCPMGFPNPNDCTAIIFADANLPPNNRLVKPAACYSGTTNNANWEWCDVATDNTCQISIAWQTQYGDPFAARWPLVSKFNAHVGDIWSTAAGCSSGIQAYVDSDVGNLGYYLCIKQTGYNCWVSIPTDANP</sequence>
<evidence type="ECO:0000256" key="7">
    <source>
        <dbReference type="ARBA" id="ARBA00022801"/>
    </source>
</evidence>
<dbReference type="SMART" id="SM00270">
    <property type="entry name" value="ChtBD1"/>
    <property type="match status" value="2"/>
</dbReference>
<dbReference type="InterPro" id="IPR001223">
    <property type="entry name" value="Glyco_hydro18_cat"/>
</dbReference>
<evidence type="ECO:0000313" key="20">
    <source>
        <dbReference type="EMBL" id="KAK3689255.1"/>
    </source>
</evidence>
<feature type="region of interest" description="Disordered" evidence="15">
    <location>
        <begin position="979"/>
        <end position="1002"/>
    </location>
</feature>
<evidence type="ECO:0000259" key="17">
    <source>
        <dbReference type="PROSITE" id="PS50941"/>
    </source>
</evidence>
<dbReference type="GO" id="GO:0006032">
    <property type="term" value="P:chitin catabolic process"/>
    <property type="evidence" value="ECO:0007669"/>
    <property type="project" value="UniProtKB-KW"/>
</dbReference>
<dbReference type="Gene3D" id="3.10.350.10">
    <property type="entry name" value="LysM domain"/>
    <property type="match status" value="2"/>
</dbReference>
<accession>A0AAE0XAR3</accession>
<evidence type="ECO:0000256" key="9">
    <source>
        <dbReference type="ARBA" id="ARBA00023026"/>
    </source>
</evidence>
<dbReference type="Gene3D" id="3.10.50.10">
    <property type="match status" value="1"/>
</dbReference>
<dbReference type="GO" id="GO:0008061">
    <property type="term" value="F:chitin binding"/>
    <property type="evidence" value="ECO:0007669"/>
    <property type="project" value="UniProtKB-UniRule"/>
</dbReference>
<dbReference type="Gene3D" id="3.20.20.80">
    <property type="entry name" value="Glycosidases"/>
    <property type="match status" value="1"/>
</dbReference>
<keyword evidence="8" id="KW-0146">Chitin degradation</keyword>
<reference evidence="20" key="1">
    <citation type="journal article" date="2023" name="Mol. Phylogenet. Evol.">
        <title>Genome-scale phylogeny and comparative genomics of the fungal order Sordariales.</title>
        <authorList>
            <person name="Hensen N."/>
            <person name="Bonometti L."/>
            <person name="Westerberg I."/>
            <person name="Brannstrom I.O."/>
            <person name="Guillou S."/>
            <person name="Cros-Aarteil S."/>
            <person name="Calhoun S."/>
            <person name="Haridas S."/>
            <person name="Kuo A."/>
            <person name="Mondo S."/>
            <person name="Pangilinan J."/>
            <person name="Riley R."/>
            <person name="LaButti K."/>
            <person name="Andreopoulos B."/>
            <person name="Lipzen A."/>
            <person name="Chen C."/>
            <person name="Yan M."/>
            <person name="Daum C."/>
            <person name="Ng V."/>
            <person name="Clum A."/>
            <person name="Steindorff A."/>
            <person name="Ohm R.A."/>
            <person name="Martin F."/>
            <person name="Silar P."/>
            <person name="Natvig D.O."/>
            <person name="Lalanne C."/>
            <person name="Gautier V."/>
            <person name="Ament-Velasquez S.L."/>
            <person name="Kruys A."/>
            <person name="Hutchinson M.I."/>
            <person name="Powell A.J."/>
            <person name="Barry K."/>
            <person name="Miller A.N."/>
            <person name="Grigoriev I.V."/>
            <person name="Debuchy R."/>
            <person name="Gladieux P."/>
            <person name="Hiltunen Thoren M."/>
            <person name="Johannesson H."/>
        </authorList>
    </citation>
    <scope>NUCLEOTIDE SEQUENCE</scope>
    <source>
        <strain evidence="20">CBS 314.62</strain>
    </source>
</reference>
<evidence type="ECO:0000256" key="14">
    <source>
        <dbReference type="RuleBase" id="RU000489"/>
    </source>
</evidence>
<dbReference type="SUPFAM" id="SSF54556">
    <property type="entry name" value="Chitinase insertion domain"/>
    <property type="match status" value="1"/>
</dbReference>
<dbReference type="InterPro" id="IPR029070">
    <property type="entry name" value="Chitinase_insertion_sf"/>
</dbReference>
<dbReference type="GO" id="GO:0008843">
    <property type="term" value="F:endochitinase activity"/>
    <property type="evidence" value="ECO:0007669"/>
    <property type="project" value="UniProtKB-EC"/>
</dbReference>
<dbReference type="InterPro" id="IPR001579">
    <property type="entry name" value="Glyco_hydro_18_chit_AS"/>
</dbReference>
<feature type="domain" description="Chitin-binding type-1" evidence="17">
    <location>
        <begin position="68"/>
        <end position="129"/>
    </location>
</feature>
<feature type="signal peptide" evidence="16">
    <location>
        <begin position="1"/>
        <end position="22"/>
    </location>
</feature>
<keyword evidence="7 14" id="KW-0378">Hydrolase</keyword>
<name>A0AAE0XAR3_9PEZI</name>
<dbReference type="InterPro" id="IPR036861">
    <property type="entry name" value="Endochitinase-like_sf"/>
</dbReference>
<dbReference type="PROSITE" id="PS51910">
    <property type="entry name" value="GH18_2"/>
    <property type="match status" value="1"/>
</dbReference>
<organism evidence="20 21">
    <name type="scientific">Podospora appendiculata</name>
    <dbReference type="NCBI Taxonomy" id="314037"/>
    <lineage>
        <taxon>Eukaryota</taxon>
        <taxon>Fungi</taxon>
        <taxon>Dikarya</taxon>
        <taxon>Ascomycota</taxon>
        <taxon>Pezizomycotina</taxon>
        <taxon>Sordariomycetes</taxon>
        <taxon>Sordariomycetidae</taxon>
        <taxon>Sordariales</taxon>
        <taxon>Podosporaceae</taxon>
        <taxon>Podospora</taxon>
    </lineage>
</organism>
<protein>
    <recommendedName>
        <fullName evidence="4">chitinase</fullName>
        <ecNumber evidence="4">3.2.1.14</ecNumber>
    </recommendedName>
</protein>
<dbReference type="CDD" id="cd00118">
    <property type="entry name" value="LysM"/>
    <property type="match status" value="2"/>
</dbReference>
<dbReference type="PROSITE" id="PS00026">
    <property type="entry name" value="CHIT_BIND_I_1"/>
    <property type="match status" value="1"/>
</dbReference>
<dbReference type="PANTHER" id="PTHR47700">
    <property type="entry name" value="V CHITINASE, PUTATIVE (AFU_ORTHOLOGUE AFUA_6G13720)-RELATED"/>
    <property type="match status" value="1"/>
</dbReference>
<feature type="domain" description="LysM" evidence="18">
    <location>
        <begin position="702"/>
        <end position="749"/>
    </location>
</feature>
<dbReference type="InterPro" id="IPR001002">
    <property type="entry name" value="Chitin-bd_1"/>
</dbReference>
<keyword evidence="13" id="KW-1015">Disulfide bond</keyword>
<evidence type="ECO:0000256" key="2">
    <source>
        <dbReference type="ARBA" id="ARBA00004613"/>
    </source>
</evidence>
<dbReference type="EC" id="3.2.1.14" evidence="4"/>
<keyword evidence="5" id="KW-0964">Secreted</keyword>
<dbReference type="CDD" id="cd00035">
    <property type="entry name" value="ChtBD1"/>
    <property type="match status" value="1"/>
</dbReference>
<dbReference type="SUPFAM" id="SSF57016">
    <property type="entry name" value="Plant lectins/antimicrobial peptides"/>
    <property type="match status" value="1"/>
</dbReference>
<dbReference type="Proteomes" id="UP001270362">
    <property type="component" value="Unassembled WGS sequence"/>
</dbReference>
<evidence type="ECO:0000256" key="6">
    <source>
        <dbReference type="ARBA" id="ARBA00022669"/>
    </source>
</evidence>
<dbReference type="AlphaFoldDB" id="A0AAE0XAR3"/>
<evidence type="ECO:0000256" key="16">
    <source>
        <dbReference type="SAM" id="SignalP"/>
    </source>
</evidence>
<feature type="disulfide bond" evidence="13">
    <location>
        <begin position="93"/>
        <end position="105"/>
    </location>
</feature>
<comment type="caution">
    <text evidence="13">Lacks conserved residue(s) required for the propagation of feature annotation.</text>
</comment>
<evidence type="ECO:0000256" key="11">
    <source>
        <dbReference type="ARBA" id="ARBA00023295"/>
    </source>
</evidence>
<keyword evidence="21" id="KW-1185">Reference proteome</keyword>
<comment type="subcellular location">
    <subcellularLocation>
        <location evidence="2">Secreted</location>
    </subcellularLocation>
</comment>
<keyword evidence="12" id="KW-0624">Polysaccharide degradation</keyword>
<dbReference type="SMART" id="SM00636">
    <property type="entry name" value="Glyco_18"/>
    <property type="match status" value="1"/>
</dbReference>
<dbReference type="PROSITE" id="PS50941">
    <property type="entry name" value="CHIT_BIND_I_2"/>
    <property type="match status" value="1"/>
</dbReference>
<evidence type="ECO:0000256" key="15">
    <source>
        <dbReference type="SAM" id="MobiDB-lite"/>
    </source>
</evidence>
<comment type="caution">
    <text evidence="20">The sequence shown here is derived from an EMBL/GenBank/DDBJ whole genome shotgun (WGS) entry which is preliminary data.</text>
</comment>
<evidence type="ECO:0000256" key="5">
    <source>
        <dbReference type="ARBA" id="ARBA00022525"/>
    </source>
</evidence>
<dbReference type="Pfam" id="PF01476">
    <property type="entry name" value="LysM"/>
    <property type="match status" value="2"/>
</dbReference>
<feature type="chain" id="PRO_5042254144" description="chitinase" evidence="16">
    <location>
        <begin position="23"/>
        <end position="1131"/>
    </location>
</feature>
<keyword evidence="16" id="KW-0732">Signal</keyword>
<feature type="domain" description="LysM" evidence="18">
    <location>
        <begin position="633"/>
        <end position="679"/>
    </location>
</feature>
<dbReference type="InterPro" id="IPR017853">
    <property type="entry name" value="GH"/>
</dbReference>
<dbReference type="EMBL" id="JAULSO010000002">
    <property type="protein sequence ID" value="KAK3689255.1"/>
    <property type="molecule type" value="Genomic_DNA"/>
</dbReference>
<feature type="compositionally biased region" description="Pro residues" evidence="15">
    <location>
        <begin position="985"/>
        <end position="996"/>
    </location>
</feature>
<evidence type="ECO:0000256" key="13">
    <source>
        <dbReference type="PROSITE-ProRule" id="PRU00261"/>
    </source>
</evidence>
<keyword evidence="6 13" id="KW-0147">Chitin-binding</keyword>
<feature type="domain" description="GH18" evidence="19">
    <location>
        <begin position="129"/>
        <end position="480"/>
    </location>
</feature>
<dbReference type="GO" id="GO:0005576">
    <property type="term" value="C:extracellular region"/>
    <property type="evidence" value="ECO:0007669"/>
    <property type="project" value="UniProtKB-SubCell"/>
</dbReference>
<keyword evidence="10" id="KW-0119">Carbohydrate metabolism</keyword>
<evidence type="ECO:0000256" key="3">
    <source>
        <dbReference type="ARBA" id="ARBA00008682"/>
    </source>
</evidence>
<dbReference type="PROSITE" id="PS51782">
    <property type="entry name" value="LYSM"/>
    <property type="match status" value="2"/>
</dbReference>
<dbReference type="InterPro" id="IPR053214">
    <property type="entry name" value="LysM12-like"/>
</dbReference>
<dbReference type="InterPro" id="IPR018392">
    <property type="entry name" value="LysM"/>
</dbReference>
<proteinExistence type="inferred from homology"/>
<keyword evidence="9" id="KW-0843">Virulence</keyword>
<gene>
    <name evidence="20" type="ORF">B0T22DRAFT_513465</name>
</gene>
<evidence type="ECO:0000313" key="21">
    <source>
        <dbReference type="Proteomes" id="UP001270362"/>
    </source>
</evidence>
<evidence type="ECO:0000256" key="4">
    <source>
        <dbReference type="ARBA" id="ARBA00012729"/>
    </source>
</evidence>
<dbReference type="GO" id="GO:0000272">
    <property type="term" value="P:polysaccharide catabolic process"/>
    <property type="evidence" value="ECO:0007669"/>
    <property type="project" value="UniProtKB-KW"/>
</dbReference>
<evidence type="ECO:0000256" key="10">
    <source>
        <dbReference type="ARBA" id="ARBA00023277"/>
    </source>
</evidence>
<evidence type="ECO:0000259" key="19">
    <source>
        <dbReference type="PROSITE" id="PS51910"/>
    </source>
</evidence>
<dbReference type="SUPFAM" id="SSF54106">
    <property type="entry name" value="LysM domain"/>
    <property type="match status" value="2"/>
</dbReference>
<comment type="similarity">
    <text evidence="3">Belongs to the glycosyl hydrolase 18 family. Chitinase class V subfamily.</text>
</comment>
<dbReference type="SUPFAM" id="SSF51445">
    <property type="entry name" value="(Trans)glycosidases"/>
    <property type="match status" value="1"/>
</dbReference>
<dbReference type="PANTHER" id="PTHR47700:SF2">
    <property type="entry name" value="CHITINASE"/>
    <property type="match status" value="1"/>
</dbReference>
<keyword evidence="11 14" id="KW-0326">Glycosidase</keyword>
<reference evidence="20" key="2">
    <citation type="submission" date="2023-06" db="EMBL/GenBank/DDBJ databases">
        <authorList>
            <consortium name="Lawrence Berkeley National Laboratory"/>
            <person name="Haridas S."/>
            <person name="Hensen N."/>
            <person name="Bonometti L."/>
            <person name="Westerberg I."/>
            <person name="Brannstrom I.O."/>
            <person name="Guillou S."/>
            <person name="Cros-Aarteil S."/>
            <person name="Calhoun S."/>
            <person name="Kuo A."/>
            <person name="Mondo S."/>
            <person name="Pangilinan J."/>
            <person name="Riley R."/>
            <person name="Labutti K."/>
            <person name="Andreopoulos B."/>
            <person name="Lipzen A."/>
            <person name="Chen C."/>
            <person name="Yanf M."/>
            <person name="Daum C."/>
            <person name="Ng V."/>
            <person name="Clum A."/>
            <person name="Steindorff A."/>
            <person name="Ohm R."/>
            <person name="Martin F."/>
            <person name="Silar P."/>
            <person name="Natvig D."/>
            <person name="Lalanne C."/>
            <person name="Gautier V."/>
            <person name="Ament-Velasquez S.L."/>
            <person name="Kruys A."/>
            <person name="Hutchinson M.I."/>
            <person name="Powell A.J."/>
            <person name="Barry K."/>
            <person name="Miller A.N."/>
            <person name="Grigoriev I.V."/>
            <person name="Debuchy R."/>
            <person name="Gladieux P."/>
            <person name="Thoren M.H."/>
            <person name="Johannesson H."/>
        </authorList>
    </citation>
    <scope>NUCLEOTIDE SEQUENCE</scope>
    <source>
        <strain evidence="20">CBS 314.62</strain>
    </source>
</reference>
<evidence type="ECO:0000256" key="12">
    <source>
        <dbReference type="ARBA" id="ARBA00023326"/>
    </source>
</evidence>
<dbReference type="Gene3D" id="3.30.60.10">
    <property type="entry name" value="Endochitinase-like"/>
    <property type="match status" value="1"/>
</dbReference>
<evidence type="ECO:0000259" key="18">
    <source>
        <dbReference type="PROSITE" id="PS51782"/>
    </source>
</evidence>
<dbReference type="Pfam" id="PF00704">
    <property type="entry name" value="Glyco_hydro_18"/>
    <property type="match status" value="1"/>
</dbReference>
<dbReference type="InterPro" id="IPR018371">
    <property type="entry name" value="Chitin-binding_1_CS"/>
</dbReference>
<evidence type="ECO:0000256" key="1">
    <source>
        <dbReference type="ARBA" id="ARBA00000822"/>
    </source>
</evidence>
<evidence type="ECO:0000256" key="8">
    <source>
        <dbReference type="ARBA" id="ARBA00023024"/>
    </source>
</evidence>
<dbReference type="Pfam" id="PF00187">
    <property type="entry name" value="Chitin_bind_1"/>
    <property type="match status" value="1"/>
</dbReference>